<evidence type="ECO:0000256" key="2">
    <source>
        <dbReference type="ARBA" id="ARBA00023315"/>
    </source>
</evidence>
<evidence type="ECO:0000313" key="5">
    <source>
        <dbReference type="Proteomes" id="UP000287910"/>
    </source>
</evidence>
<dbReference type="InterPro" id="IPR000182">
    <property type="entry name" value="GNAT_dom"/>
</dbReference>
<dbReference type="InterPro" id="IPR016181">
    <property type="entry name" value="Acyl_CoA_acyltransferase"/>
</dbReference>
<dbReference type="PANTHER" id="PTHR43877">
    <property type="entry name" value="AMINOALKYLPHOSPHONATE N-ACETYLTRANSFERASE-RELATED-RELATED"/>
    <property type="match status" value="1"/>
</dbReference>
<dbReference type="SUPFAM" id="SSF55729">
    <property type="entry name" value="Acyl-CoA N-acyltransferases (Nat)"/>
    <property type="match status" value="1"/>
</dbReference>
<dbReference type="Proteomes" id="UP000287910">
    <property type="component" value="Unassembled WGS sequence"/>
</dbReference>
<keyword evidence="1 4" id="KW-0808">Transferase</keyword>
<sequence length="191" mass="21607">MTIFIRQAALSDAKQVAPLIYEAIGEIANRLTGESNYSNIINELEVLFKRTDNRHSYLNTYVAEDDQTKDILGIIVLYSGKDAAKLDNSLQQWLINKNASIITIDVEAHPDEFYVDTICVHEKARGEGLGTKLLAFAETIALKNGFTKLSLNVELEKVKARHLYERVGFVVTEPWTIMNEPFHHMVKQIGK</sequence>
<dbReference type="PANTHER" id="PTHR43877:SF2">
    <property type="entry name" value="AMINOALKYLPHOSPHONATE N-ACETYLTRANSFERASE-RELATED"/>
    <property type="match status" value="1"/>
</dbReference>
<dbReference type="InterPro" id="IPR050832">
    <property type="entry name" value="Bact_Acetyltransf"/>
</dbReference>
<accession>A0A3S0PM96</accession>
<feature type="domain" description="N-acetyltransferase" evidence="3">
    <location>
        <begin position="3"/>
        <end position="190"/>
    </location>
</feature>
<dbReference type="Pfam" id="PF00583">
    <property type="entry name" value="Acetyltransf_1"/>
    <property type="match status" value="1"/>
</dbReference>
<reference evidence="4 5" key="1">
    <citation type="submission" date="2018-12" db="EMBL/GenBank/DDBJ databases">
        <title>Lysinibacillus antri sp. nov., isolated from a cave soil.</title>
        <authorList>
            <person name="Narsing Rao M.P."/>
            <person name="Zhang H."/>
            <person name="Dong Z.-Y."/>
            <person name="Niu X.-K."/>
            <person name="Zhang K."/>
            <person name="Fang B.-Z."/>
            <person name="Kang Y.-Q."/>
            <person name="Xiao M."/>
            <person name="Li W.-J."/>
        </authorList>
    </citation>
    <scope>NUCLEOTIDE SEQUENCE [LARGE SCALE GENOMIC DNA]</scope>
    <source>
        <strain evidence="4 5">SYSU K30002</strain>
    </source>
</reference>
<dbReference type="PROSITE" id="PS51186">
    <property type="entry name" value="GNAT"/>
    <property type="match status" value="1"/>
</dbReference>
<dbReference type="RefSeq" id="WP_126660538.1">
    <property type="nucleotide sequence ID" value="NZ_RYYR01000036.1"/>
</dbReference>
<dbReference type="AlphaFoldDB" id="A0A3S0PM96"/>
<proteinExistence type="predicted"/>
<gene>
    <name evidence="4" type="ORF">EK386_17850</name>
</gene>
<evidence type="ECO:0000259" key="3">
    <source>
        <dbReference type="PROSITE" id="PS51186"/>
    </source>
</evidence>
<evidence type="ECO:0000313" key="4">
    <source>
        <dbReference type="EMBL" id="RUL47798.1"/>
    </source>
</evidence>
<dbReference type="EMBL" id="RYYR01000036">
    <property type="protein sequence ID" value="RUL47798.1"/>
    <property type="molecule type" value="Genomic_DNA"/>
</dbReference>
<keyword evidence="2" id="KW-0012">Acyltransferase</keyword>
<dbReference type="GO" id="GO:0016747">
    <property type="term" value="F:acyltransferase activity, transferring groups other than amino-acyl groups"/>
    <property type="evidence" value="ECO:0007669"/>
    <property type="project" value="InterPro"/>
</dbReference>
<dbReference type="Gene3D" id="3.40.630.30">
    <property type="match status" value="1"/>
</dbReference>
<dbReference type="CDD" id="cd04301">
    <property type="entry name" value="NAT_SF"/>
    <property type="match status" value="1"/>
</dbReference>
<keyword evidence="5" id="KW-1185">Reference proteome</keyword>
<organism evidence="4 5">
    <name type="scientific">Lysinibacillus antri</name>
    <dbReference type="NCBI Taxonomy" id="2498145"/>
    <lineage>
        <taxon>Bacteria</taxon>
        <taxon>Bacillati</taxon>
        <taxon>Bacillota</taxon>
        <taxon>Bacilli</taxon>
        <taxon>Bacillales</taxon>
        <taxon>Bacillaceae</taxon>
        <taxon>Lysinibacillus</taxon>
    </lineage>
</organism>
<evidence type="ECO:0000256" key="1">
    <source>
        <dbReference type="ARBA" id="ARBA00022679"/>
    </source>
</evidence>
<comment type="caution">
    <text evidence="4">The sequence shown here is derived from an EMBL/GenBank/DDBJ whole genome shotgun (WGS) entry which is preliminary data.</text>
</comment>
<protein>
    <submittedName>
        <fullName evidence="4">GNAT family N-acetyltransferase</fullName>
    </submittedName>
</protein>
<name>A0A3S0PM96_9BACI</name>